<dbReference type="AlphaFoldDB" id="A0A9N8WN96"/>
<evidence type="ECO:0000313" key="1">
    <source>
        <dbReference type="EMBL" id="CAG8495370.1"/>
    </source>
</evidence>
<proteinExistence type="predicted"/>
<keyword evidence="2" id="KW-1185">Reference proteome</keyword>
<comment type="caution">
    <text evidence="1">The sequence shown here is derived from an EMBL/GenBank/DDBJ whole genome shotgun (WGS) entry which is preliminary data.</text>
</comment>
<organism evidence="1 2">
    <name type="scientific">Ambispora leptoticha</name>
    <dbReference type="NCBI Taxonomy" id="144679"/>
    <lineage>
        <taxon>Eukaryota</taxon>
        <taxon>Fungi</taxon>
        <taxon>Fungi incertae sedis</taxon>
        <taxon>Mucoromycota</taxon>
        <taxon>Glomeromycotina</taxon>
        <taxon>Glomeromycetes</taxon>
        <taxon>Archaeosporales</taxon>
        <taxon>Ambisporaceae</taxon>
        <taxon>Ambispora</taxon>
    </lineage>
</organism>
<gene>
    <name evidence="1" type="ORF">ALEPTO_LOCUS3201</name>
</gene>
<dbReference type="GO" id="GO:0070096">
    <property type="term" value="P:mitochondrial outer membrane translocase complex assembly"/>
    <property type="evidence" value="ECO:0007669"/>
    <property type="project" value="InterPro"/>
</dbReference>
<dbReference type="EMBL" id="CAJVPS010000568">
    <property type="protein sequence ID" value="CAG8495370.1"/>
    <property type="molecule type" value="Genomic_DNA"/>
</dbReference>
<dbReference type="GO" id="GO:0045040">
    <property type="term" value="P:protein insertion into mitochondrial outer membrane"/>
    <property type="evidence" value="ECO:0007669"/>
    <property type="project" value="InterPro"/>
</dbReference>
<dbReference type="Pfam" id="PF19117">
    <property type="entry name" value="Mim2"/>
    <property type="match status" value="1"/>
</dbReference>
<accession>A0A9N8WN96</accession>
<dbReference type="GO" id="GO:0005739">
    <property type="term" value="C:mitochondrion"/>
    <property type="evidence" value="ECO:0007669"/>
    <property type="project" value="GOC"/>
</dbReference>
<reference evidence="1" key="1">
    <citation type="submission" date="2021-06" db="EMBL/GenBank/DDBJ databases">
        <authorList>
            <person name="Kallberg Y."/>
            <person name="Tangrot J."/>
            <person name="Rosling A."/>
        </authorList>
    </citation>
    <scope>NUCLEOTIDE SEQUENCE</scope>
    <source>
        <strain evidence="1">FL130A</strain>
    </source>
</reference>
<sequence length="153" mass="17828">MQTPPRSFPVDNNGYIDESYLDTLSRNTINVQPTTQQSSRPPPSIVTRGMSLRGENIISQVGRALDDVEDLEPLHSPNDDEMDDQTEDIDEFDRQIQTLMHDLQVAFFAIALPTLARWLGRRLSMWAWTSYIQWYYQPRISDEHDKKDKSSRR</sequence>
<protein>
    <submittedName>
        <fullName evidence="1">5614_t:CDS:1</fullName>
    </submittedName>
</protein>
<name>A0A9N8WN96_9GLOM</name>
<dbReference type="Proteomes" id="UP000789508">
    <property type="component" value="Unassembled WGS sequence"/>
</dbReference>
<dbReference type="OrthoDB" id="5555533at2759"/>
<dbReference type="InterPro" id="IPR037652">
    <property type="entry name" value="Mim2"/>
</dbReference>
<evidence type="ECO:0000313" key="2">
    <source>
        <dbReference type="Proteomes" id="UP000789508"/>
    </source>
</evidence>